<dbReference type="Proteomes" id="UP000789831">
    <property type="component" value="Unassembled WGS sequence"/>
</dbReference>
<dbReference type="AlphaFoldDB" id="A0A9N9BPL8"/>
<keyword evidence="3" id="KW-1185">Reference proteome</keyword>
<protein>
    <submittedName>
        <fullName evidence="2">3300_t:CDS:1</fullName>
    </submittedName>
</protein>
<organism evidence="2 3">
    <name type="scientific">Ambispora gerdemannii</name>
    <dbReference type="NCBI Taxonomy" id="144530"/>
    <lineage>
        <taxon>Eukaryota</taxon>
        <taxon>Fungi</taxon>
        <taxon>Fungi incertae sedis</taxon>
        <taxon>Mucoromycota</taxon>
        <taxon>Glomeromycotina</taxon>
        <taxon>Glomeromycetes</taxon>
        <taxon>Archaeosporales</taxon>
        <taxon>Ambisporaceae</taxon>
        <taxon>Ambispora</taxon>
    </lineage>
</organism>
<dbReference type="Gene3D" id="1.10.287.1490">
    <property type="match status" value="1"/>
</dbReference>
<accession>A0A9N9BPL8</accession>
<reference evidence="2" key="1">
    <citation type="submission" date="2021-06" db="EMBL/GenBank/DDBJ databases">
        <authorList>
            <person name="Kallberg Y."/>
            <person name="Tangrot J."/>
            <person name="Rosling A."/>
        </authorList>
    </citation>
    <scope>NUCLEOTIDE SEQUENCE</scope>
    <source>
        <strain evidence="2">MT106</strain>
    </source>
</reference>
<feature type="coiled-coil region" evidence="1">
    <location>
        <begin position="6"/>
        <end position="43"/>
    </location>
</feature>
<dbReference type="EMBL" id="CAJVPL010001525">
    <property type="protein sequence ID" value="CAG8575387.1"/>
    <property type="molecule type" value="Genomic_DNA"/>
</dbReference>
<evidence type="ECO:0000313" key="3">
    <source>
        <dbReference type="Proteomes" id="UP000789831"/>
    </source>
</evidence>
<sequence>MYKNKITELKSEIDQLKKKLTTYEAYKKDLDSIEGILIDLRDENKKLDFQTIVNYKVSPAKLNEAQQKIKDLRVSLGIGKEFEGIDLQDDIEDIKKKDDANNQKISRLESKRDKLEKDINDLDKKIRKLEENEEDNEDEIRRLKREKNGLEEDLKIKEKDLKTAREEKKRLSDELAALKAQQPATPNLPSVPFNEDEKRKLEKFLEDYKSMKNLWYKDIISTNSEEYKKLLAEIEDLRKQLASTNQEIDKIRRKNDNLKEQLNANYQTLQAEIEEKSEVLEKAKINFLEKIEDNRNSSVKKAFSDILKDKNNKYYTEKLESLLKFQEEITRGGSDFLTDQKKKIIAEIPKKFSEESKSLCILQEELTKLEMKKKDIEKAGQVLKTVMIAPVIPPQLRNKESSLEDRSDIEKGIKYDKIHSESRKFHLQKNHKIEEFPTRLYSIQENRVVEAKNNANINNYAILSYVWGEAGDLPAEERNELDNGDNEDKNKEVPKMRQYYFNSTVTLIAIHTSLGSEEVAQGEGWLSKQTLFMFDNALIDGNGYDEEDRISFTLNQALRAIKNRGRGVSIDGIYSILGLLPYGDKVPQKDLEKALFDVMFTAMKEGGYNEYFAWHGLGGGTSIEGGINIVRRHDEELDLEKEEKDKGSVIDSGACTRSITVSSNDNQEEIEITLLSTSEILKKRIKLGDILLLLSKEE</sequence>
<comment type="caution">
    <text evidence="2">The sequence shown here is derived from an EMBL/GenBank/DDBJ whole genome shotgun (WGS) entry which is preliminary data.</text>
</comment>
<gene>
    <name evidence="2" type="ORF">AGERDE_LOCUS7851</name>
</gene>
<proteinExistence type="predicted"/>
<name>A0A9N9BPL8_9GLOM</name>
<dbReference type="OrthoDB" id="2958217at2759"/>
<evidence type="ECO:0000256" key="1">
    <source>
        <dbReference type="SAM" id="Coils"/>
    </source>
</evidence>
<evidence type="ECO:0000313" key="2">
    <source>
        <dbReference type="EMBL" id="CAG8575387.1"/>
    </source>
</evidence>
<keyword evidence="1" id="KW-0175">Coiled coil</keyword>
<feature type="coiled-coil region" evidence="1">
    <location>
        <begin position="98"/>
        <end position="286"/>
    </location>
</feature>